<evidence type="ECO:0000313" key="2">
    <source>
        <dbReference type="WBParaSite" id="EN70_8988"/>
    </source>
</evidence>
<name>A0A1I7W2K8_LOALO</name>
<protein>
    <submittedName>
        <fullName evidence="2">RING-type domain-containing protein</fullName>
    </submittedName>
</protein>
<sequence>MYASARYAYYAYKPIEPEPTISNATLSINKTSQKNEKPLLDKILEELKIKKEGREKGIEMYLANSKALLNTGLLIDDTIDVIREGSVHFGDLLNQSFDSDNLEAFNILDFENFAEADESGYYSSDQSQEAIDRSDQVLNPDAVIVRMNLDREVVHRTPDTAMVFMSPGSANSSHESGYEQLVHMNPDTAIICTTFIVGFNEAIDRMEHEIDELENEDWIRGDDINNHDLSENFHFNSSINDRLDNIAGSSQQNDNFSRNVILNDCQQLSQHNFYDEEIDNESYERFNYLERLSVGSSRSSSPRFMRESQERHFNEYPRYNYPNTAQNFIYPQMDDELNDDEMNSLTNHLRMGLTIYDQSSPISAPINSREFALQQSSNYCLSIDDNRFRERYGSNRSIFSEEENSIQSCRHMSRSFNRSLGVSIKRRHSLPLIAKRQIRFGYITSSESDEELMDDVSYSNHTIKRNYPLRSRIDLRSLRINRGHLLRTGNLHRRQRSSQKYPRSRLYGRLHRVDSGRIRRRRF</sequence>
<dbReference type="WBParaSite" id="EN70_8988">
    <property type="protein sequence ID" value="EN70_8988"/>
    <property type="gene ID" value="EN70_8988"/>
</dbReference>
<reference evidence="1" key="1">
    <citation type="submission" date="2012-04" db="EMBL/GenBank/DDBJ databases">
        <title>The Genome Sequence of Loa loa.</title>
        <authorList>
            <consortium name="The Broad Institute Genome Sequencing Platform"/>
            <consortium name="Broad Institute Genome Sequencing Center for Infectious Disease"/>
            <person name="Nutman T.B."/>
            <person name="Fink D.L."/>
            <person name="Russ C."/>
            <person name="Young S."/>
            <person name="Zeng Q."/>
            <person name="Gargeya S."/>
            <person name="Alvarado L."/>
            <person name="Berlin A."/>
            <person name="Chapman S.B."/>
            <person name="Chen Z."/>
            <person name="Freedman E."/>
            <person name="Gellesch M."/>
            <person name="Goldberg J."/>
            <person name="Griggs A."/>
            <person name="Gujja S."/>
            <person name="Heilman E.R."/>
            <person name="Heiman D."/>
            <person name="Howarth C."/>
            <person name="Mehta T."/>
            <person name="Neiman D."/>
            <person name="Pearson M."/>
            <person name="Roberts A."/>
            <person name="Saif S."/>
            <person name="Shea T."/>
            <person name="Shenoy N."/>
            <person name="Sisk P."/>
            <person name="Stolte C."/>
            <person name="Sykes S."/>
            <person name="White J."/>
            <person name="Yandava C."/>
            <person name="Haas B."/>
            <person name="Henn M.R."/>
            <person name="Nusbaum C."/>
            <person name="Birren B."/>
        </authorList>
    </citation>
    <scope>NUCLEOTIDE SEQUENCE [LARGE SCALE GENOMIC DNA]</scope>
</reference>
<reference evidence="2" key="2">
    <citation type="submission" date="2016-11" db="UniProtKB">
        <authorList>
            <consortium name="WormBaseParasite"/>
        </authorList>
    </citation>
    <scope>IDENTIFICATION</scope>
</reference>
<keyword evidence="1" id="KW-1185">Reference proteome</keyword>
<organism evidence="1 2">
    <name type="scientific">Loa loa</name>
    <name type="common">Eye worm</name>
    <name type="synonym">Filaria loa</name>
    <dbReference type="NCBI Taxonomy" id="7209"/>
    <lineage>
        <taxon>Eukaryota</taxon>
        <taxon>Metazoa</taxon>
        <taxon>Ecdysozoa</taxon>
        <taxon>Nematoda</taxon>
        <taxon>Chromadorea</taxon>
        <taxon>Rhabditida</taxon>
        <taxon>Spirurina</taxon>
        <taxon>Spiruromorpha</taxon>
        <taxon>Filarioidea</taxon>
        <taxon>Onchocercidae</taxon>
        <taxon>Loa</taxon>
    </lineage>
</organism>
<proteinExistence type="predicted"/>
<accession>A0A1I7W2K8</accession>
<dbReference type="AlphaFoldDB" id="A0A1I7W2K8"/>
<evidence type="ECO:0000313" key="1">
    <source>
        <dbReference type="Proteomes" id="UP000095285"/>
    </source>
</evidence>
<dbReference type="Proteomes" id="UP000095285">
    <property type="component" value="Unassembled WGS sequence"/>
</dbReference>